<dbReference type="AlphaFoldDB" id="A0A0C3EYJ2"/>
<accession>A0A0C3EYJ2</accession>
<evidence type="ECO:0000313" key="3">
    <source>
        <dbReference type="Proteomes" id="UP000054166"/>
    </source>
</evidence>
<dbReference type="EMBL" id="KN833024">
    <property type="protein sequence ID" value="KIM77585.1"/>
    <property type="molecule type" value="Genomic_DNA"/>
</dbReference>
<organism evidence="2 3">
    <name type="scientific">Piloderma croceum (strain F 1598)</name>
    <dbReference type="NCBI Taxonomy" id="765440"/>
    <lineage>
        <taxon>Eukaryota</taxon>
        <taxon>Fungi</taxon>
        <taxon>Dikarya</taxon>
        <taxon>Basidiomycota</taxon>
        <taxon>Agaricomycotina</taxon>
        <taxon>Agaricomycetes</taxon>
        <taxon>Agaricomycetidae</taxon>
        <taxon>Atheliales</taxon>
        <taxon>Atheliaceae</taxon>
        <taxon>Piloderma</taxon>
    </lineage>
</organism>
<reference evidence="2 3" key="1">
    <citation type="submission" date="2014-04" db="EMBL/GenBank/DDBJ databases">
        <authorList>
            <consortium name="DOE Joint Genome Institute"/>
            <person name="Kuo A."/>
            <person name="Tarkka M."/>
            <person name="Buscot F."/>
            <person name="Kohler A."/>
            <person name="Nagy L.G."/>
            <person name="Floudas D."/>
            <person name="Copeland A."/>
            <person name="Barry K.W."/>
            <person name="Cichocki N."/>
            <person name="Veneault-Fourrey C."/>
            <person name="LaButti K."/>
            <person name="Lindquist E.A."/>
            <person name="Lipzen A."/>
            <person name="Lundell T."/>
            <person name="Morin E."/>
            <person name="Murat C."/>
            <person name="Sun H."/>
            <person name="Tunlid A."/>
            <person name="Henrissat B."/>
            <person name="Grigoriev I.V."/>
            <person name="Hibbett D.S."/>
            <person name="Martin F."/>
            <person name="Nordberg H.P."/>
            <person name="Cantor M.N."/>
            <person name="Hua S.X."/>
        </authorList>
    </citation>
    <scope>NUCLEOTIDE SEQUENCE [LARGE SCALE GENOMIC DNA]</scope>
    <source>
        <strain evidence="2 3">F 1598</strain>
    </source>
</reference>
<name>A0A0C3EYJ2_PILCF</name>
<evidence type="ECO:0000313" key="2">
    <source>
        <dbReference type="EMBL" id="KIM77585.1"/>
    </source>
</evidence>
<dbReference type="Proteomes" id="UP000054166">
    <property type="component" value="Unassembled WGS sequence"/>
</dbReference>
<evidence type="ECO:0000256" key="1">
    <source>
        <dbReference type="SAM" id="MobiDB-lite"/>
    </source>
</evidence>
<dbReference type="HOGENOM" id="CLU_2923484_0_0_1"/>
<keyword evidence="3" id="KW-1185">Reference proteome</keyword>
<sequence>MLQTLPPDSGRPNGAPHAHGFLICLSLINPNDFPSLYPSTYSDPPIGASSNGRMLTLKKSN</sequence>
<reference evidence="3" key="2">
    <citation type="submission" date="2015-01" db="EMBL/GenBank/DDBJ databases">
        <title>Evolutionary Origins and Diversification of the Mycorrhizal Mutualists.</title>
        <authorList>
            <consortium name="DOE Joint Genome Institute"/>
            <consortium name="Mycorrhizal Genomics Consortium"/>
            <person name="Kohler A."/>
            <person name="Kuo A."/>
            <person name="Nagy L.G."/>
            <person name="Floudas D."/>
            <person name="Copeland A."/>
            <person name="Barry K.W."/>
            <person name="Cichocki N."/>
            <person name="Veneault-Fourrey C."/>
            <person name="LaButti K."/>
            <person name="Lindquist E.A."/>
            <person name="Lipzen A."/>
            <person name="Lundell T."/>
            <person name="Morin E."/>
            <person name="Murat C."/>
            <person name="Riley R."/>
            <person name="Ohm R."/>
            <person name="Sun H."/>
            <person name="Tunlid A."/>
            <person name="Henrissat B."/>
            <person name="Grigoriev I.V."/>
            <person name="Hibbett D.S."/>
            <person name="Martin F."/>
        </authorList>
    </citation>
    <scope>NUCLEOTIDE SEQUENCE [LARGE SCALE GENOMIC DNA]</scope>
    <source>
        <strain evidence="3">F 1598</strain>
    </source>
</reference>
<gene>
    <name evidence="2" type="ORF">PILCRDRAFT_825335</name>
</gene>
<proteinExistence type="predicted"/>
<dbReference type="InParanoid" id="A0A0C3EYJ2"/>
<protein>
    <submittedName>
        <fullName evidence="2">Uncharacterized protein</fullName>
    </submittedName>
</protein>
<feature type="region of interest" description="Disordered" evidence="1">
    <location>
        <begin position="39"/>
        <end position="61"/>
    </location>
</feature>